<reference evidence="2 3" key="1">
    <citation type="submission" date="2017-02" db="EMBL/GenBank/DDBJ databases">
        <authorList>
            <person name="Jeong S."/>
        </authorList>
    </citation>
    <scope>NUCLEOTIDE SEQUENCE [LARGE SCALE GENOMIC DNA]</scope>
    <source>
        <strain evidence="2 3">RMAR6-6</strain>
    </source>
</reference>
<dbReference type="Proteomes" id="UP000188174">
    <property type="component" value="Chromosome"/>
</dbReference>
<dbReference type="InterPro" id="IPR018692">
    <property type="entry name" value="DUF2189"/>
</dbReference>
<keyword evidence="1" id="KW-0812">Transmembrane</keyword>
<feature type="transmembrane region" description="Helical" evidence="1">
    <location>
        <begin position="209"/>
        <end position="225"/>
    </location>
</feature>
<organism evidence="2 3">
    <name type="scientific">Roseibium algicola</name>
    <dbReference type="NCBI Taxonomy" id="2857014"/>
    <lineage>
        <taxon>Bacteria</taxon>
        <taxon>Pseudomonadati</taxon>
        <taxon>Pseudomonadota</taxon>
        <taxon>Alphaproteobacteria</taxon>
        <taxon>Hyphomicrobiales</taxon>
        <taxon>Stappiaceae</taxon>
        <taxon>Roseibium</taxon>
    </lineage>
</organism>
<protein>
    <recommendedName>
        <fullName evidence="4">Integral membrane protein</fullName>
    </recommendedName>
</protein>
<name>A0ABN4WWF4_9HYPH</name>
<feature type="transmembrane region" description="Helical" evidence="1">
    <location>
        <begin position="49"/>
        <end position="71"/>
    </location>
</feature>
<keyword evidence="1" id="KW-0472">Membrane</keyword>
<proteinExistence type="predicted"/>
<feature type="transmembrane region" description="Helical" evidence="1">
    <location>
        <begin position="174"/>
        <end position="197"/>
    </location>
</feature>
<evidence type="ECO:0000313" key="3">
    <source>
        <dbReference type="Proteomes" id="UP000188174"/>
    </source>
</evidence>
<keyword evidence="1" id="KW-1133">Transmembrane helix</keyword>
<accession>A0ABN4WWF4</accession>
<keyword evidence="3" id="KW-1185">Reference proteome</keyword>
<dbReference type="Pfam" id="PF09955">
    <property type="entry name" value="DUF2189"/>
    <property type="match status" value="1"/>
</dbReference>
<feature type="transmembrane region" description="Helical" evidence="1">
    <location>
        <begin position="77"/>
        <end position="97"/>
    </location>
</feature>
<feature type="transmembrane region" description="Helical" evidence="1">
    <location>
        <begin position="128"/>
        <end position="154"/>
    </location>
</feature>
<sequence>MSDNTSTPQGSGASATAGLRPMPKVNKITVNDVIDAFAAGLADFRRAPVYGLAIGAFFALGGLFVVLSAAALNMSYLSYPAAAGFVLIGPFAAVGLYEVSRRLQNGEELSWSRIFGTMWAQKGRELSWMAFVVLFIQIMWMYQVRLLLALFLGFRSFASFDEFLTQVISTPEGLMFLAVGHVVGAILSLILFSLTVVSFPLLMEEDRDFITAMITSVRAVFTSPAPMIGWAFVVTAVLIVSMAPAFLGLVVSLPILGHTTWHLYKKCVEIPEETL</sequence>
<evidence type="ECO:0008006" key="4">
    <source>
        <dbReference type="Google" id="ProtNLM"/>
    </source>
</evidence>
<feature type="transmembrane region" description="Helical" evidence="1">
    <location>
        <begin position="231"/>
        <end position="256"/>
    </location>
</feature>
<evidence type="ECO:0000313" key="2">
    <source>
        <dbReference type="EMBL" id="AQQ03503.1"/>
    </source>
</evidence>
<dbReference type="RefSeq" id="WP_077290863.1">
    <property type="nucleotide sequence ID" value="NZ_CP019630.1"/>
</dbReference>
<gene>
    <name evidence="2" type="ORF">B0E33_07730</name>
</gene>
<evidence type="ECO:0000256" key="1">
    <source>
        <dbReference type="SAM" id="Phobius"/>
    </source>
</evidence>
<dbReference type="EMBL" id="CP019630">
    <property type="protein sequence ID" value="AQQ03503.1"/>
    <property type="molecule type" value="Genomic_DNA"/>
</dbReference>